<dbReference type="GO" id="GO:0019288">
    <property type="term" value="P:isopentenyl diphosphate biosynthetic process, methylerythritol 4-phosphate pathway"/>
    <property type="evidence" value="ECO:0007669"/>
    <property type="project" value="UniProtKB-UniRule"/>
</dbReference>
<protein>
    <recommendedName>
        <fullName evidence="3 9">4-diphosphocytidyl-2-C-methyl-D-erythritol kinase</fullName>
        <shortName evidence="9">CMK</shortName>
        <ecNumber evidence="2 9">2.7.1.148</ecNumber>
    </recommendedName>
    <alternativeName>
        <fullName evidence="8 9">4-(cytidine-5'-diphospho)-2-C-methyl-D-erythritol kinase</fullName>
    </alternativeName>
</protein>
<evidence type="ECO:0000256" key="9">
    <source>
        <dbReference type="HAMAP-Rule" id="MF_00061"/>
    </source>
</evidence>
<sequence length="295" mass="32187">MISHLRLKAYGKINLGLDVLGKREDGYHQVRMIMQTVGLHDSIDIYRKARQGIAVESNLYYLPNNEQNLAYRAAALLMEEFGVDAGLSIRLRKFIPVSAGMAGGSSDAAAVLFGVNKMFGLGLSKEQLMERGVKLGADVPYCLMRGTALSEGIGEKLTALPPIPQCQVLIAKPAVNVSTKTVYESLDAMELREEDHPDIDGMVEAIRQRDIRQVAGLFKNVLELVTAGKYPVIGQIEEEMKKRGAVNAIMSGSGPTVFGLFINPMAAKAAYDALRFGEASGLAKQVYLTNFYNNL</sequence>
<dbReference type="InterPro" id="IPR020568">
    <property type="entry name" value="Ribosomal_Su5_D2-typ_SF"/>
</dbReference>
<dbReference type="InterPro" id="IPR036554">
    <property type="entry name" value="GHMP_kinase_C_sf"/>
</dbReference>
<keyword evidence="9" id="KW-0414">Isoprene biosynthesis</keyword>
<reference evidence="12" key="2">
    <citation type="submission" date="2021-04" db="EMBL/GenBank/DDBJ databases">
        <authorList>
            <person name="Gilroy R."/>
        </authorList>
    </citation>
    <scope>NUCLEOTIDE SEQUENCE</scope>
    <source>
        <strain evidence="12">CHK180-15479</strain>
    </source>
</reference>
<dbReference type="NCBIfam" id="TIGR00154">
    <property type="entry name" value="ispE"/>
    <property type="match status" value="1"/>
</dbReference>
<dbReference type="Gene3D" id="3.30.230.10">
    <property type="match status" value="1"/>
</dbReference>
<comment type="pathway">
    <text evidence="9">Isoprenoid biosynthesis; isopentenyl diphosphate biosynthesis via DXP pathway; isopentenyl diphosphate from 1-deoxy-D-xylulose 5-phosphate: step 3/6.</text>
</comment>
<dbReference type="PANTHER" id="PTHR43527">
    <property type="entry name" value="4-DIPHOSPHOCYTIDYL-2-C-METHYL-D-ERYTHRITOL KINASE, CHLOROPLASTIC"/>
    <property type="match status" value="1"/>
</dbReference>
<dbReference type="PIRSF" id="PIRSF010376">
    <property type="entry name" value="IspE"/>
    <property type="match status" value="1"/>
</dbReference>
<dbReference type="PRINTS" id="PR00958">
    <property type="entry name" value="HOMSERKINASE"/>
</dbReference>
<evidence type="ECO:0000256" key="8">
    <source>
        <dbReference type="ARBA" id="ARBA00032554"/>
    </source>
</evidence>
<evidence type="ECO:0000256" key="4">
    <source>
        <dbReference type="ARBA" id="ARBA00022679"/>
    </source>
</evidence>
<dbReference type="InterPro" id="IPR013750">
    <property type="entry name" value="GHMP_kinase_C_dom"/>
</dbReference>
<dbReference type="InterPro" id="IPR014721">
    <property type="entry name" value="Ribsml_uS5_D2-typ_fold_subgr"/>
</dbReference>
<dbReference type="SUPFAM" id="SSF55060">
    <property type="entry name" value="GHMP Kinase, C-terminal domain"/>
    <property type="match status" value="1"/>
</dbReference>
<evidence type="ECO:0000256" key="3">
    <source>
        <dbReference type="ARBA" id="ARBA00017473"/>
    </source>
</evidence>
<gene>
    <name evidence="9" type="primary">ispE</name>
    <name evidence="12" type="ORF">H9704_10275</name>
</gene>
<organism evidence="12 13">
    <name type="scientific">Candidatus Enterocloster excrementipullorum</name>
    <dbReference type="NCBI Taxonomy" id="2838559"/>
    <lineage>
        <taxon>Bacteria</taxon>
        <taxon>Bacillati</taxon>
        <taxon>Bacillota</taxon>
        <taxon>Clostridia</taxon>
        <taxon>Lachnospirales</taxon>
        <taxon>Lachnospiraceae</taxon>
        <taxon>Enterocloster</taxon>
    </lineage>
</organism>
<dbReference type="GO" id="GO:0016114">
    <property type="term" value="P:terpenoid biosynthetic process"/>
    <property type="evidence" value="ECO:0007669"/>
    <property type="project" value="UniProtKB-UniRule"/>
</dbReference>
<keyword evidence="6 9" id="KW-0418">Kinase</keyword>
<reference evidence="12" key="1">
    <citation type="journal article" date="2021" name="PeerJ">
        <title>Extensive microbial diversity within the chicken gut microbiome revealed by metagenomics and culture.</title>
        <authorList>
            <person name="Gilroy R."/>
            <person name="Ravi A."/>
            <person name="Getino M."/>
            <person name="Pursley I."/>
            <person name="Horton D.L."/>
            <person name="Alikhan N.F."/>
            <person name="Baker D."/>
            <person name="Gharbi K."/>
            <person name="Hall N."/>
            <person name="Watson M."/>
            <person name="Adriaenssens E.M."/>
            <person name="Foster-Nyarko E."/>
            <person name="Jarju S."/>
            <person name="Secka A."/>
            <person name="Antonio M."/>
            <person name="Oren A."/>
            <person name="Chaudhuri R.R."/>
            <person name="La Ragione R."/>
            <person name="Hildebrand F."/>
            <person name="Pallen M.J."/>
        </authorList>
    </citation>
    <scope>NUCLEOTIDE SEQUENCE</scope>
    <source>
        <strain evidence="12">CHK180-15479</strain>
    </source>
</reference>
<feature type="domain" description="GHMP kinase N-terminal" evidence="10">
    <location>
        <begin position="68"/>
        <end position="146"/>
    </location>
</feature>
<feature type="binding site" evidence="9">
    <location>
        <begin position="96"/>
        <end position="106"/>
    </location>
    <ligand>
        <name>ATP</name>
        <dbReference type="ChEBI" id="CHEBI:30616"/>
    </ligand>
</feature>
<comment type="catalytic activity">
    <reaction evidence="9">
        <text>4-CDP-2-C-methyl-D-erythritol + ATP = 4-CDP-2-C-methyl-D-erythritol 2-phosphate + ADP + H(+)</text>
        <dbReference type="Rhea" id="RHEA:18437"/>
        <dbReference type="ChEBI" id="CHEBI:15378"/>
        <dbReference type="ChEBI" id="CHEBI:30616"/>
        <dbReference type="ChEBI" id="CHEBI:57823"/>
        <dbReference type="ChEBI" id="CHEBI:57919"/>
        <dbReference type="ChEBI" id="CHEBI:456216"/>
        <dbReference type="EC" id="2.7.1.148"/>
    </reaction>
</comment>
<dbReference type="GO" id="GO:0050515">
    <property type="term" value="F:4-(cytidine 5'-diphospho)-2-C-methyl-D-erythritol kinase activity"/>
    <property type="evidence" value="ECO:0007669"/>
    <property type="project" value="UniProtKB-UniRule"/>
</dbReference>
<dbReference type="AlphaFoldDB" id="A0A9D2N2S2"/>
<evidence type="ECO:0000256" key="7">
    <source>
        <dbReference type="ARBA" id="ARBA00022840"/>
    </source>
</evidence>
<evidence type="ECO:0000313" key="13">
    <source>
        <dbReference type="Proteomes" id="UP000823910"/>
    </source>
</evidence>
<dbReference type="Pfam" id="PF00288">
    <property type="entry name" value="GHMP_kinases_N"/>
    <property type="match status" value="1"/>
</dbReference>
<dbReference type="GO" id="GO:0005524">
    <property type="term" value="F:ATP binding"/>
    <property type="evidence" value="ECO:0007669"/>
    <property type="project" value="UniProtKB-UniRule"/>
</dbReference>
<dbReference type="InterPro" id="IPR006204">
    <property type="entry name" value="GHMP_kinase_N_dom"/>
</dbReference>
<dbReference type="InterPro" id="IPR004424">
    <property type="entry name" value="IspE"/>
</dbReference>
<feature type="active site" evidence="9">
    <location>
        <position position="138"/>
    </location>
</feature>
<comment type="similarity">
    <text evidence="1 9">Belongs to the GHMP kinase family. IspE subfamily.</text>
</comment>
<feature type="active site" evidence="9">
    <location>
        <position position="12"/>
    </location>
</feature>
<comment type="function">
    <text evidence="9">Catalyzes the phosphorylation of the position 2 hydroxy group of 4-diphosphocytidyl-2C-methyl-D-erythritol.</text>
</comment>
<dbReference type="Proteomes" id="UP000823910">
    <property type="component" value="Unassembled WGS sequence"/>
</dbReference>
<dbReference type="SUPFAM" id="SSF54211">
    <property type="entry name" value="Ribosomal protein S5 domain 2-like"/>
    <property type="match status" value="1"/>
</dbReference>
<dbReference type="EC" id="2.7.1.148" evidence="2 9"/>
<evidence type="ECO:0000256" key="5">
    <source>
        <dbReference type="ARBA" id="ARBA00022741"/>
    </source>
</evidence>
<name>A0A9D2N2S2_9FIRM</name>
<dbReference type="EMBL" id="DWWT01000051">
    <property type="protein sequence ID" value="HJC06521.1"/>
    <property type="molecule type" value="Genomic_DNA"/>
</dbReference>
<keyword evidence="7 9" id="KW-0067">ATP-binding</keyword>
<proteinExistence type="inferred from homology"/>
<dbReference type="HAMAP" id="MF_00061">
    <property type="entry name" value="IspE"/>
    <property type="match status" value="1"/>
</dbReference>
<evidence type="ECO:0000259" key="10">
    <source>
        <dbReference type="Pfam" id="PF00288"/>
    </source>
</evidence>
<evidence type="ECO:0000256" key="6">
    <source>
        <dbReference type="ARBA" id="ARBA00022777"/>
    </source>
</evidence>
<comment type="caution">
    <text evidence="12">The sequence shown here is derived from an EMBL/GenBank/DDBJ whole genome shotgun (WGS) entry which is preliminary data.</text>
</comment>
<evidence type="ECO:0000313" key="12">
    <source>
        <dbReference type="EMBL" id="HJC06521.1"/>
    </source>
</evidence>
<dbReference type="PANTHER" id="PTHR43527:SF2">
    <property type="entry name" value="4-DIPHOSPHOCYTIDYL-2-C-METHYL-D-ERYTHRITOL KINASE, CHLOROPLASTIC"/>
    <property type="match status" value="1"/>
</dbReference>
<evidence type="ECO:0000256" key="1">
    <source>
        <dbReference type="ARBA" id="ARBA00009684"/>
    </source>
</evidence>
<evidence type="ECO:0000256" key="2">
    <source>
        <dbReference type="ARBA" id="ARBA00012052"/>
    </source>
</evidence>
<keyword evidence="4 9" id="KW-0808">Transferase</keyword>
<evidence type="ECO:0000259" key="11">
    <source>
        <dbReference type="Pfam" id="PF08544"/>
    </source>
</evidence>
<dbReference type="Pfam" id="PF08544">
    <property type="entry name" value="GHMP_kinases_C"/>
    <property type="match status" value="1"/>
</dbReference>
<feature type="domain" description="GHMP kinase C-terminal" evidence="11">
    <location>
        <begin position="202"/>
        <end position="275"/>
    </location>
</feature>
<dbReference type="Gene3D" id="3.30.70.890">
    <property type="entry name" value="GHMP kinase, C-terminal domain"/>
    <property type="match status" value="1"/>
</dbReference>
<keyword evidence="5 9" id="KW-0547">Nucleotide-binding</keyword>
<accession>A0A9D2N2S2</accession>